<accession>A0ABU2JGW2</accession>
<dbReference type="EMBL" id="JAVREH010000079">
    <property type="protein sequence ID" value="MDT0264227.1"/>
    <property type="molecule type" value="Genomic_DNA"/>
</dbReference>
<keyword evidence="3" id="KW-1185">Reference proteome</keyword>
<organism evidence="2 3">
    <name type="scientific">Jatrophihabitans lederbergiae</name>
    <dbReference type="NCBI Taxonomy" id="3075547"/>
    <lineage>
        <taxon>Bacteria</taxon>
        <taxon>Bacillati</taxon>
        <taxon>Actinomycetota</taxon>
        <taxon>Actinomycetes</taxon>
        <taxon>Jatrophihabitantales</taxon>
        <taxon>Jatrophihabitantaceae</taxon>
        <taxon>Jatrophihabitans</taxon>
    </lineage>
</organism>
<sequence length="56" mass="5834">MTTSTSDRDRDHTDPPESRTAAAVDGEEQTGKDPRATSHPTGAKQAAVNAENEPAG</sequence>
<evidence type="ECO:0000313" key="3">
    <source>
        <dbReference type="Proteomes" id="UP001183176"/>
    </source>
</evidence>
<dbReference type="RefSeq" id="WP_311425369.1">
    <property type="nucleotide sequence ID" value="NZ_JAVREH010000079.1"/>
</dbReference>
<proteinExistence type="predicted"/>
<evidence type="ECO:0000256" key="1">
    <source>
        <dbReference type="SAM" id="MobiDB-lite"/>
    </source>
</evidence>
<evidence type="ECO:0000313" key="2">
    <source>
        <dbReference type="EMBL" id="MDT0264227.1"/>
    </source>
</evidence>
<reference evidence="3" key="1">
    <citation type="submission" date="2023-07" db="EMBL/GenBank/DDBJ databases">
        <title>30 novel species of actinomycetes from the DSMZ collection.</title>
        <authorList>
            <person name="Nouioui I."/>
        </authorList>
    </citation>
    <scope>NUCLEOTIDE SEQUENCE [LARGE SCALE GENOMIC DNA]</scope>
    <source>
        <strain evidence="3">DSM 44399</strain>
    </source>
</reference>
<feature type="region of interest" description="Disordered" evidence="1">
    <location>
        <begin position="1"/>
        <end position="56"/>
    </location>
</feature>
<dbReference type="Proteomes" id="UP001183176">
    <property type="component" value="Unassembled WGS sequence"/>
</dbReference>
<protein>
    <submittedName>
        <fullName evidence="2">Uncharacterized protein</fullName>
    </submittedName>
</protein>
<name>A0ABU2JGW2_9ACTN</name>
<comment type="caution">
    <text evidence="2">The sequence shown here is derived from an EMBL/GenBank/DDBJ whole genome shotgun (WGS) entry which is preliminary data.</text>
</comment>
<gene>
    <name evidence="2" type="ORF">RM423_22935</name>
</gene>
<feature type="compositionally biased region" description="Basic and acidic residues" evidence="1">
    <location>
        <begin position="1"/>
        <end position="17"/>
    </location>
</feature>